<organism evidence="2 3">
    <name type="scientific">Eutrema salsugineum</name>
    <name type="common">Saltwater cress</name>
    <name type="synonym">Sisymbrium salsugineum</name>
    <dbReference type="NCBI Taxonomy" id="72664"/>
    <lineage>
        <taxon>Eukaryota</taxon>
        <taxon>Viridiplantae</taxon>
        <taxon>Streptophyta</taxon>
        <taxon>Embryophyta</taxon>
        <taxon>Tracheophyta</taxon>
        <taxon>Spermatophyta</taxon>
        <taxon>Magnoliopsida</taxon>
        <taxon>eudicotyledons</taxon>
        <taxon>Gunneridae</taxon>
        <taxon>Pentapetalae</taxon>
        <taxon>rosids</taxon>
        <taxon>malvids</taxon>
        <taxon>Brassicales</taxon>
        <taxon>Brassicaceae</taxon>
        <taxon>Eutremeae</taxon>
        <taxon>Eutrema</taxon>
    </lineage>
</organism>
<dbReference type="InterPro" id="IPR055290">
    <property type="entry name" value="At3g26010-like"/>
</dbReference>
<evidence type="ECO:0000259" key="1">
    <source>
        <dbReference type="Pfam" id="PF08268"/>
    </source>
</evidence>
<dbReference type="Gramene" id="ESQ28933">
    <property type="protein sequence ID" value="ESQ28933"/>
    <property type="gene ID" value="EUTSA_v10023822mg"/>
</dbReference>
<dbReference type="EMBL" id="KI517881">
    <property type="protein sequence ID" value="ESQ28933.1"/>
    <property type="molecule type" value="Genomic_DNA"/>
</dbReference>
<reference evidence="2 3" key="1">
    <citation type="journal article" date="2013" name="Front. Plant Sci.">
        <title>The Reference Genome of the Halophytic Plant Eutrema salsugineum.</title>
        <authorList>
            <person name="Yang R."/>
            <person name="Jarvis D.E."/>
            <person name="Chen H."/>
            <person name="Beilstein M.A."/>
            <person name="Grimwood J."/>
            <person name="Jenkins J."/>
            <person name="Shu S."/>
            <person name="Prochnik S."/>
            <person name="Xin M."/>
            <person name="Ma C."/>
            <person name="Schmutz J."/>
            <person name="Wing R.A."/>
            <person name="Mitchell-Olds T."/>
            <person name="Schumaker K.S."/>
            <person name="Wang X."/>
        </authorList>
    </citation>
    <scope>NUCLEOTIDE SEQUENCE [LARGE SCALE GENOMIC DNA]</scope>
</reference>
<dbReference type="PANTHER" id="PTHR35546:SF16">
    <property type="entry name" value="F-BOX ASSOCIATED UBIQUITINATION EFFECTOR FAMILY PROTEIN-RELATED"/>
    <property type="match status" value="1"/>
</dbReference>
<dbReference type="InterPro" id="IPR013187">
    <property type="entry name" value="F-box-assoc_dom_typ3"/>
</dbReference>
<dbReference type="KEGG" id="eus:EUTSA_v10023822mg"/>
<dbReference type="eggNOG" id="ENOG502RZ3N">
    <property type="taxonomic scope" value="Eukaryota"/>
</dbReference>
<protein>
    <recommendedName>
        <fullName evidence="1">F-box associated beta-propeller type 3 domain-containing protein</fullName>
    </recommendedName>
</protein>
<evidence type="ECO:0000313" key="3">
    <source>
        <dbReference type="Proteomes" id="UP000030689"/>
    </source>
</evidence>
<proteinExistence type="predicted"/>
<dbReference type="OMA" id="DENLWHC"/>
<dbReference type="Pfam" id="PF08268">
    <property type="entry name" value="FBA_3"/>
    <property type="match status" value="1"/>
</dbReference>
<name>V4KNM2_EUTSA</name>
<sequence>MSSPAINQDMILEILSRSPASDVGKYRLLNKDCNKRSYESWFLNINLLRTNSISGYLAQYNEGGCKFQTSFVHERRGFENNGVSMNFLPPEKVKIEACDASHGIFLCANETGPSVPEYIVCKPTTEQYQIIPSPQMQNCSISFGLTVIRSKPFRYKILRLSRLLPGILNRSQRTFACEIFDSDSFKKDGLILSNPVQATGFLHWLSWNGNVIRFCLKTETWSFFQTPNFGVSPKLVRFEGKLGVIRWWMTGSGEELNRLWVLKSSCEKSWVKVKDIKCMGLGENVVWTPSNDVITLSSWDRFCFYNINTEKLIFHVKKEFANYICFPFCSDYERVDLNERRESVRDGSRNAI</sequence>
<accession>V4KNM2</accession>
<evidence type="ECO:0000313" key="2">
    <source>
        <dbReference type="EMBL" id="ESQ28933.1"/>
    </source>
</evidence>
<dbReference type="AlphaFoldDB" id="V4KNM2"/>
<keyword evidence="3" id="KW-1185">Reference proteome</keyword>
<dbReference type="PANTHER" id="PTHR35546">
    <property type="entry name" value="F-BOX PROTEIN INTERACTION DOMAIN PROTEIN-RELATED"/>
    <property type="match status" value="1"/>
</dbReference>
<gene>
    <name evidence="2" type="ORF">EUTSA_v10023822mg</name>
</gene>
<feature type="domain" description="F-box associated beta-propeller type 3" evidence="1">
    <location>
        <begin position="89"/>
        <end position="273"/>
    </location>
</feature>
<dbReference type="NCBIfam" id="TIGR01640">
    <property type="entry name" value="F_box_assoc_1"/>
    <property type="match status" value="1"/>
</dbReference>
<dbReference type="Proteomes" id="UP000030689">
    <property type="component" value="Unassembled WGS sequence"/>
</dbReference>
<dbReference type="InterPro" id="IPR017451">
    <property type="entry name" value="F-box-assoc_interact_dom"/>
</dbReference>